<dbReference type="InterPro" id="IPR002104">
    <property type="entry name" value="Integrase_catalytic"/>
</dbReference>
<dbReference type="GO" id="GO:0003677">
    <property type="term" value="F:DNA binding"/>
    <property type="evidence" value="ECO:0007669"/>
    <property type="project" value="InterPro"/>
</dbReference>
<keyword evidence="2" id="KW-0229">DNA integration</keyword>
<dbReference type="InterPro" id="IPR011010">
    <property type="entry name" value="DNA_brk_join_enz"/>
</dbReference>
<dbReference type="InterPro" id="IPR038488">
    <property type="entry name" value="Integrase_DNA-bd_sf"/>
</dbReference>
<dbReference type="RefSeq" id="WP_150562019.1">
    <property type="nucleotide sequence ID" value="NZ_CABPSL010000001.1"/>
</dbReference>
<organism evidence="5 6">
    <name type="scientific">Pandoraea cepalis</name>
    <dbReference type="NCBI Taxonomy" id="2508294"/>
    <lineage>
        <taxon>Bacteria</taxon>
        <taxon>Pseudomonadati</taxon>
        <taxon>Pseudomonadota</taxon>
        <taxon>Betaproteobacteria</taxon>
        <taxon>Burkholderiales</taxon>
        <taxon>Burkholderiaceae</taxon>
        <taxon>Pandoraea</taxon>
    </lineage>
</organism>
<protein>
    <submittedName>
        <fullName evidence="5">Preprotein translocase</fullName>
    </submittedName>
</protein>
<dbReference type="OrthoDB" id="8556969at2"/>
<dbReference type="EMBL" id="CABPSL010000001">
    <property type="protein sequence ID" value="VVD61110.1"/>
    <property type="molecule type" value="Genomic_DNA"/>
</dbReference>
<dbReference type="InterPro" id="IPR050808">
    <property type="entry name" value="Phage_Integrase"/>
</dbReference>
<feature type="domain" description="Tyr recombinase" evidence="4">
    <location>
        <begin position="254"/>
        <end position="472"/>
    </location>
</feature>
<proteinExistence type="inferred from homology"/>
<comment type="similarity">
    <text evidence="1">Belongs to the 'phage' integrase family.</text>
</comment>
<evidence type="ECO:0000256" key="1">
    <source>
        <dbReference type="ARBA" id="ARBA00008857"/>
    </source>
</evidence>
<dbReference type="PANTHER" id="PTHR30629:SF2">
    <property type="entry name" value="PROPHAGE INTEGRASE INTS-RELATED"/>
    <property type="match status" value="1"/>
</dbReference>
<dbReference type="Pfam" id="PF13356">
    <property type="entry name" value="Arm-DNA-bind_3"/>
    <property type="match status" value="1"/>
</dbReference>
<evidence type="ECO:0000256" key="3">
    <source>
        <dbReference type="ARBA" id="ARBA00023172"/>
    </source>
</evidence>
<dbReference type="AlphaFoldDB" id="A0A5E4RCT4"/>
<evidence type="ECO:0000313" key="5">
    <source>
        <dbReference type="EMBL" id="VVD61110.1"/>
    </source>
</evidence>
<gene>
    <name evidence="5" type="ORF">PCE31106_00100</name>
</gene>
<dbReference type="Gene3D" id="3.30.160.390">
    <property type="entry name" value="Integrase, DNA-binding domain"/>
    <property type="match status" value="1"/>
</dbReference>
<dbReference type="PANTHER" id="PTHR30629">
    <property type="entry name" value="PROPHAGE INTEGRASE"/>
    <property type="match status" value="1"/>
</dbReference>
<dbReference type="SUPFAM" id="SSF56349">
    <property type="entry name" value="DNA breaking-rejoining enzymes"/>
    <property type="match status" value="1"/>
</dbReference>
<keyword evidence="3" id="KW-0233">DNA recombination</keyword>
<dbReference type="PROSITE" id="PS51898">
    <property type="entry name" value="TYR_RECOMBINASE"/>
    <property type="match status" value="1"/>
</dbReference>
<dbReference type="Pfam" id="PF00589">
    <property type="entry name" value="Phage_integrase"/>
    <property type="match status" value="1"/>
</dbReference>
<dbReference type="Proteomes" id="UP000384354">
    <property type="component" value="Unassembled WGS sequence"/>
</dbReference>
<evidence type="ECO:0000313" key="6">
    <source>
        <dbReference type="Proteomes" id="UP000384354"/>
    </source>
</evidence>
<evidence type="ECO:0000256" key="2">
    <source>
        <dbReference type="ARBA" id="ARBA00022908"/>
    </source>
</evidence>
<evidence type="ECO:0000259" key="4">
    <source>
        <dbReference type="PROSITE" id="PS51898"/>
    </source>
</evidence>
<name>A0A5E4RCT4_9BURK</name>
<reference evidence="5 6" key="1">
    <citation type="submission" date="2019-08" db="EMBL/GenBank/DDBJ databases">
        <authorList>
            <person name="Peeters C."/>
        </authorList>
    </citation>
    <scope>NUCLEOTIDE SEQUENCE [LARGE SCALE GENOMIC DNA]</scope>
    <source>
        <strain evidence="5 6">LMG 31106</strain>
    </source>
</reference>
<dbReference type="GO" id="GO:0006310">
    <property type="term" value="P:DNA recombination"/>
    <property type="evidence" value="ECO:0007669"/>
    <property type="project" value="UniProtKB-KW"/>
</dbReference>
<dbReference type="InterPro" id="IPR025166">
    <property type="entry name" value="Integrase_DNA_bind_dom"/>
</dbReference>
<accession>A0A5E4RCT4</accession>
<dbReference type="InterPro" id="IPR013762">
    <property type="entry name" value="Integrase-like_cat_sf"/>
</dbReference>
<dbReference type="CDD" id="cd00397">
    <property type="entry name" value="DNA_BRE_C"/>
    <property type="match status" value="1"/>
</dbReference>
<dbReference type="GO" id="GO:0015074">
    <property type="term" value="P:DNA integration"/>
    <property type="evidence" value="ECO:0007669"/>
    <property type="project" value="UniProtKB-KW"/>
</dbReference>
<sequence>MTTAKGHAGKIPFTEKTVQAIARLPFDQRPIGVDDGGALITEPVAPGVLDYFVRDARQPGFALRLTRAGARTWYAERKLAGRVCRFKCGDFATTALTKARDKAVLALAQIDQGIDPNHLVKDAKRRTQERHSLEKLTFGVMMTRDAERRSAEQAAEGKADTHNTARDRKNTIKVVKAQPIWSKPVADVTVNDLADLIGAVRRKHGDSTAIKVWRYSRAAFGRLPSSETPDVHVFDEFLKSQDTALPKPKRSQRYLPTNETAGETWLRFIAAQRNAETAVKTGHPWTRAVMADAIITTLCLGFRKMEALALRVDDVNFEKRWIRVTEDRAKNKRVHYAPLCPGLEALLRERIAANAAPRGRDVERARRGVPIPVSEYVFPTERRTAKSGHIQGVQSLLDLASEQSGTYVSLHDLRRSYGGEMYSLIVGGDASTRADTRLVKQALNHVAEEDSEITLSYVNIDARINALRPAAEAHERKIFGLCGILVPGAAPVPASDTGAMLDLLKARAASDPAVLEQLRALLNTSPT</sequence>
<dbReference type="Gene3D" id="1.10.443.10">
    <property type="entry name" value="Intergrase catalytic core"/>
    <property type="match status" value="1"/>
</dbReference>